<dbReference type="AlphaFoldDB" id="A0A0A7UV33"/>
<evidence type="ECO:0000313" key="3">
    <source>
        <dbReference type="Proteomes" id="UP000030940"/>
    </source>
</evidence>
<dbReference type="PROSITE" id="PS50005">
    <property type="entry name" value="TPR"/>
    <property type="match status" value="1"/>
</dbReference>
<dbReference type="InterPro" id="IPR019734">
    <property type="entry name" value="TPR_rpt"/>
</dbReference>
<name>A0A0A7UV33_9SPIR</name>
<protein>
    <submittedName>
        <fullName evidence="2">TPR repeat-containing protein</fullName>
    </submittedName>
</protein>
<dbReference type="SUPFAM" id="SSF48452">
    <property type="entry name" value="TPR-like"/>
    <property type="match status" value="1"/>
</dbReference>
<sequence length="229" mass="26527">MKIFLLMLINLFVSCGNESKEKLNLGLRLRELEISGGGSESKIEVYKEFVEKEDKNILKIVNSIDKKARFFNLIGLEFFKLGQYGPSIEYFGKNLEINPNSYLSHFYVGVASYNLAKNLKIKNEIERYMILAENSFLKSISIRNDFKESLFAISNMYVYELDKQLEAKEYLNKLDNMGEDYFEFLMLRGANYYSLGDFGNAILFYDKASKKAVTEEQKEGVSRIMSNLK</sequence>
<organism evidence="2 3">
    <name type="scientific">Borreliella chilensis</name>
    <dbReference type="NCBI Taxonomy" id="1245910"/>
    <lineage>
        <taxon>Bacteria</taxon>
        <taxon>Pseudomonadati</taxon>
        <taxon>Spirochaetota</taxon>
        <taxon>Spirochaetia</taxon>
        <taxon>Spirochaetales</taxon>
        <taxon>Borreliaceae</taxon>
        <taxon>Borreliella</taxon>
    </lineage>
</organism>
<dbReference type="Gene3D" id="1.25.40.10">
    <property type="entry name" value="Tetratricopeptide repeat domain"/>
    <property type="match status" value="1"/>
</dbReference>
<dbReference type="Proteomes" id="UP000030940">
    <property type="component" value="Chromosome"/>
</dbReference>
<dbReference type="KEGG" id="bchi:OY14_01475"/>
<keyword evidence="1" id="KW-0802">TPR repeat</keyword>
<proteinExistence type="predicted"/>
<dbReference type="EMBL" id="CP009910">
    <property type="protein sequence ID" value="AJA90126.1"/>
    <property type="molecule type" value="Genomic_DNA"/>
</dbReference>
<dbReference type="STRING" id="1245910.OY14_01475"/>
<dbReference type="Pfam" id="PF13181">
    <property type="entry name" value="TPR_8"/>
    <property type="match status" value="1"/>
</dbReference>
<evidence type="ECO:0000256" key="1">
    <source>
        <dbReference type="PROSITE-ProRule" id="PRU00339"/>
    </source>
</evidence>
<accession>A0A0A7UV33</accession>
<dbReference type="PROSITE" id="PS51257">
    <property type="entry name" value="PROKAR_LIPOPROTEIN"/>
    <property type="match status" value="1"/>
</dbReference>
<feature type="repeat" description="TPR" evidence="1">
    <location>
        <begin position="68"/>
        <end position="101"/>
    </location>
</feature>
<gene>
    <name evidence="2" type="ORF">OY14_01475</name>
</gene>
<dbReference type="InterPro" id="IPR011990">
    <property type="entry name" value="TPR-like_helical_dom_sf"/>
</dbReference>
<dbReference type="SMART" id="SM00028">
    <property type="entry name" value="TPR"/>
    <property type="match status" value="2"/>
</dbReference>
<dbReference type="HOGENOM" id="CLU_1202914_0_0_12"/>
<keyword evidence="3" id="KW-1185">Reference proteome</keyword>
<reference evidence="2 3" key="1">
    <citation type="journal article" date="2015" name="Genome Announc.">
        <title>Genome Sequence of Borrelia chilensis VA1, a South American Member of the Lyme Borreliosis Group.</title>
        <authorList>
            <person name="Huang W."/>
            <person name="Ojaimi C."/>
            <person name="Fallon J.T."/>
            <person name="Travisany D."/>
            <person name="Maass A."/>
            <person name="Ivanova L."/>
            <person name="Tomova A."/>
            <person name="Gonzalez-Acuna D."/>
            <person name="Godfrey H.P."/>
            <person name="Cabello F.C."/>
        </authorList>
    </citation>
    <scope>NUCLEOTIDE SEQUENCE [LARGE SCALE GENOMIC DNA]</scope>
    <source>
        <strain evidence="2 3">VA1</strain>
    </source>
</reference>
<evidence type="ECO:0000313" key="2">
    <source>
        <dbReference type="EMBL" id="AJA90126.1"/>
    </source>
</evidence>